<reference evidence="2" key="1">
    <citation type="submission" date="2022-08" db="UniProtKB">
        <authorList>
            <consortium name="EnsemblMetazoa"/>
        </authorList>
    </citation>
    <scope>IDENTIFICATION</scope>
    <source>
        <strain evidence="2">EBRO</strain>
    </source>
</reference>
<dbReference type="AlphaFoldDB" id="A0A182JA49"/>
<evidence type="ECO:0000256" key="1">
    <source>
        <dbReference type="SAM" id="MobiDB-lite"/>
    </source>
</evidence>
<name>A0A182JA49_ANOAO</name>
<feature type="region of interest" description="Disordered" evidence="1">
    <location>
        <begin position="98"/>
        <end position="117"/>
    </location>
</feature>
<evidence type="ECO:0000313" key="2">
    <source>
        <dbReference type="EnsemblMetazoa" id="AATE014235-PA.1"/>
    </source>
</evidence>
<proteinExistence type="predicted"/>
<sequence length="295" mass="34342">MNRTDSDQASAGVTSMRLSFEELRQTLRRFEYFRYWTEEQIRECSILAQVVQYAPQQTIPLDLPLPYTFLVLSGQCMILQCLQVVREPRITREMFQLEAANPSPAASTRDPQTSPAEPLEQILQWHDTFSSRVAECGSIPDTDGSTKLPYDPDTAIAFVQTPPPERRIMHHFLDVGTFRCGAVFGLGECHEHRTIVARTSTQCLLIPRCWLFLKRQNIGNTWQRLRMYLDWQLPRRDELFERFLSERAWLCYRRRLIQQAPKRPSRTQLADVPIICRIAESTRNRPSHGQARKSC</sequence>
<accession>A0A182JA49</accession>
<feature type="compositionally biased region" description="Polar residues" evidence="1">
    <location>
        <begin position="104"/>
        <end position="115"/>
    </location>
</feature>
<organism evidence="2">
    <name type="scientific">Anopheles atroparvus</name>
    <name type="common">European mosquito</name>
    <dbReference type="NCBI Taxonomy" id="41427"/>
    <lineage>
        <taxon>Eukaryota</taxon>
        <taxon>Metazoa</taxon>
        <taxon>Ecdysozoa</taxon>
        <taxon>Arthropoda</taxon>
        <taxon>Hexapoda</taxon>
        <taxon>Insecta</taxon>
        <taxon>Pterygota</taxon>
        <taxon>Neoptera</taxon>
        <taxon>Endopterygota</taxon>
        <taxon>Diptera</taxon>
        <taxon>Nematocera</taxon>
        <taxon>Culicoidea</taxon>
        <taxon>Culicidae</taxon>
        <taxon>Anophelinae</taxon>
        <taxon>Anopheles</taxon>
    </lineage>
</organism>
<protein>
    <submittedName>
        <fullName evidence="2">Uncharacterized protein</fullName>
    </submittedName>
</protein>
<dbReference type="EnsemblMetazoa" id="AATE014235-RA">
    <property type="protein sequence ID" value="AATE014235-PA.1"/>
    <property type="gene ID" value="AATE014235"/>
</dbReference>
<dbReference type="InterPro" id="IPR018490">
    <property type="entry name" value="cNMP-bd_dom_sf"/>
</dbReference>
<dbReference type="SUPFAM" id="SSF51206">
    <property type="entry name" value="cAMP-binding domain-like"/>
    <property type="match status" value="1"/>
</dbReference>
<dbReference type="VEuPathDB" id="VectorBase:AATE014235"/>